<dbReference type="EMBL" id="JBGMDY010000007">
    <property type="protein sequence ID" value="KAL2328886.1"/>
    <property type="molecule type" value="Genomic_DNA"/>
</dbReference>
<evidence type="ECO:0000256" key="3">
    <source>
        <dbReference type="SAM" id="MobiDB-lite"/>
    </source>
</evidence>
<reference evidence="4 5" key="1">
    <citation type="submission" date="2024-08" db="EMBL/GenBank/DDBJ databases">
        <title>Insights into the chromosomal genome structure of Flemingia macrophylla.</title>
        <authorList>
            <person name="Ding Y."/>
            <person name="Zhao Y."/>
            <person name="Bi W."/>
            <person name="Wu M."/>
            <person name="Zhao G."/>
            <person name="Gong Y."/>
            <person name="Li W."/>
            <person name="Zhang P."/>
        </authorList>
    </citation>
    <scope>NUCLEOTIDE SEQUENCE [LARGE SCALE GENOMIC DNA]</scope>
    <source>
        <strain evidence="4">DYQJB</strain>
        <tissue evidence="4">Leaf</tissue>
    </source>
</reference>
<evidence type="ECO:0000256" key="1">
    <source>
        <dbReference type="ARBA" id="ARBA00043985"/>
    </source>
</evidence>
<evidence type="ECO:0000256" key="2">
    <source>
        <dbReference type="SAM" id="Coils"/>
    </source>
</evidence>
<name>A0ABD1LZD9_9FABA</name>
<dbReference type="InterPro" id="IPR007157">
    <property type="entry name" value="PspA_VIPP1"/>
</dbReference>
<sequence length="359" mass="39843">MATKLKIFTGLPPAPFQSSYSSTLSLCVVKKPLTTSFFGAGGAEVLKGMRIAKKPVRGGGALGARMNLFDRFARVVKSYANAIISSFEDPEKILEQAVLEMNDDLTKMRQATAQVLASQKRLENKYKAAQQASEEWYRKAQLALQKGEEDLAREALKRRKSYADNASYAIRGEASKLACTLIIGRVIKELPRLAQRQRELQFQLDPMRREFEHQPLRLLQLLLESKIQEARSKKDTLKARAQSAKTATKVSEMLGNVNTSSALSAFEKMEEKVMAMESQAEALGQLTTDDLEGKFAMLESSSVDDDLANLKKELSGGSKQKGDLPPGRSSTTSANTGIPFRDAEIELELDQLRQRAKEF</sequence>
<gene>
    <name evidence="4" type="ORF">Fmac_022313</name>
</gene>
<feature type="coiled-coil region" evidence="2">
    <location>
        <begin position="220"/>
        <end position="286"/>
    </location>
</feature>
<feature type="region of interest" description="Disordered" evidence="3">
    <location>
        <begin position="312"/>
        <end position="342"/>
    </location>
</feature>
<accession>A0ABD1LZD9</accession>
<keyword evidence="5" id="KW-1185">Reference proteome</keyword>
<dbReference type="Proteomes" id="UP001603857">
    <property type="component" value="Unassembled WGS sequence"/>
</dbReference>
<proteinExistence type="inferred from homology"/>
<evidence type="ECO:0000313" key="5">
    <source>
        <dbReference type="Proteomes" id="UP001603857"/>
    </source>
</evidence>
<comment type="similarity">
    <text evidence="1">Belongs to the PspA/Vipp/IM30 family.</text>
</comment>
<protein>
    <submittedName>
        <fullName evidence="4">Uncharacterized protein</fullName>
    </submittedName>
</protein>
<dbReference type="Pfam" id="PF04012">
    <property type="entry name" value="PspA_IM30"/>
    <property type="match status" value="2"/>
</dbReference>
<evidence type="ECO:0000313" key="4">
    <source>
        <dbReference type="EMBL" id="KAL2328886.1"/>
    </source>
</evidence>
<dbReference type="PANTHER" id="PTHR31088">
    <property type="entry name" value="MEMBRANE-ASSOCIATED PROTEIN VIPP1, CHLOROPLASTIC"/>
    <property type="match status" value="1"/>
</dbReference>
<dbReference type="AlphaFoldDB" id="A0ABD1LZD9"/>
<keyword evidence="2" id="KW-0175">Coiled coil</keyword>
<comment type="caution">
    <text evidence="4">The sequence shown here is derived from an EMBL/GenBank/DDBJ whole genome shotgun (WGS) entry which is preliminary data.</text>
</comment>
<dbReference type="PANTHER" id="PTHR31088:SF12">
    <property type="entry name" value="MEMBRANE-ASSOCIATED PROTEIN VIPP1, CHLOROPLASTIC"/>
    <property type="match status" value="1"/>
</dbReference>
<organism evidence="4 5">
    <name type="scientific">Flemingia macrophylla</name>
    <dbReference type="NCBI Taxonomy" id="520843"/>
    <lineage>
        <taxon>Eukaryota</taxon>
        <taxon>Viridiplantae</taxon>
        <taxon>Streptophyta</taxon>
        <taxon>Embryophyta</taxon>
        <taxon>Tracheophyta</taxon>
        <taxon>Spermatophyta</taxon>
        <taxon>Magnoliopsida</taxon>
        <taxon>eudicotyledons</taxon>
        <taxon>Gunneridae</taxon>
        <taxon>Pentapetalae</taxon>
        <taxon>rosids</taxon>
        <taxon>fabids</taxon>
        <taxon>Fabales</taxon>
        <taxon>Fabaceae</taxon>
        <taxon>Papilionoideae</taxon>
        <taxon>50 kb inversion clade</taxon>
        <taxon>NPAAA clade</taxon>
        <taxon>indigoferoid/millettioid clade</taxon>
        <taxon>Phaseoleae</taxon>
        <taxon>Flemingia</taxon>
    </lineage>
</organism>